<name>A0A6N4RB63_BLAVI</name>
<reference evidence="12 13" key="1">
    <citation type="journal article" date="2017" name="Nat. Commun.">
        <title>In situ click chemistry generation of cyclooxygenase-2 inhibitors.</title>
        <authorList>
            <person name="Bhardwaj A."/>
            <person name="Kaur J."/>
            <person name="Wuest M."/>
            <person name="Wuest F."/>
        </authorList>
    </citation>
    <scope>NUCLEOTIDE SEQUENCE [LARGE SCALE GENOMIC DNA]</scope>
    <source>
        <strain evidence="12">S2_018_000_R2_106</strain>
    </source>
</reference>
<evidence type="ECO:0000313" key="13">
    <source>
        <dbReference type="Proteomes" id="UP000320948"/>
    </source>
</evidence>
<dbReference type="PANTHER" id="PTHR30435">
    <property type="entry name" value="FLAGELLAR PROTEIN"/>
    <property type="match status" value="1"/>
</dbReference>
<dbReference type="GO" id="GO:0009426">
    <property type="term" value="C:bacterial-type flagellum basal body, distal rod"/>
    <property type="evidence" value="ECO:0007669"/>
    <property type="project" value="UniProtKB-UniRule"/>
</dbReference>
<dbReference type="EMBL" id="VAFM01000001">
    <property type="protein sequence ID" value="TKW62111.1"/>
    <property type="molecule type" value="Genomic_DNA"/>
</dbReference>
<dbReference type="InterPro" id="IPR037925">
    <property type="entry name" value="FlgE/F/G-like"/>
</dbReference>
<evidence type="ECO:0000259" key="10">
    <source>
        <dbReference type="Pfam" id="PF06429"/>
    </source>
</evidence>
<dbReference type="PROSITE" id="PS00588">
    <property type="entry name" value="FLAGELLA_BB_ROD"/>
    <property type="match status" value="1"/>
</dbReference>
<comment type="subcellular location">
    <subcellularLocation>
        <location evidence="1 8">Bacterial flagellum basal body</location>
    </subcellularLocation>
</comment>
<feature type="domain" description="Flagellar basal body rod protein N-terminal" evidence="9">
    <location>
        <begin position="4"/>
        <end position="34"/>
    </location>
</feature>
<keyword evidence="12" id="KW-0966">Cell projection</keyword>
<sequence>MQSLRIAATGMNAQQLNVDVLSNNIANVNTTAFKRGAPAFTDLMYQNRIGVGAITSNAGTLAPTGLQIGLGVNVGSVYKIMEQGVVSNTGNDFDLAMSGRGFFRVNMPDGSLAYTRDGTFQINQDGQLVTKEGYTVDPAITVPADATDFTVTGTGVVSAKVAGVVTELGTMTVSMFTNEAGLENVGDNYYVETEASGAPVDTNLAENGAGTIVQGALETSNVDPIESITRLITAQRAYEMNSKIITAADQMLSTLTQMT</sequence>
<evidence type="ECO:0000259" key="9">
    <source>
        <dbReference type="Pfam" id="PF00460"/>
    </source>
</evidence>
<dbReference type="SUPFAM" id="SSF117143">
    <property type="entry name" value="Flagellar hook protein flgE"/>
    <property type="match status" value="1"/>
</dbReference>
<comment type="subunit">
    <text evidence="5 8">The basal body constitutes a major portion of the flagellar organelle and consists of four rings (L,P,S, and M) mounted on a central rod. The rod consists of about 26 subunits of FlgG in the distal portion, and FlgB, FlgC and FlgF are thought to build up the proximal portion of the rod with about 6 subunits each.</text>
</comment>
<evidence type="ECO:0000256" key="6">
    <source>
        <dbReference type="ARBA" id="ARBA00032912"/>
    </source>
</evidence>
<dbReference type="InterPro" id="IPR053967">
    <property type="entry name" value="LlgE_F_G-like_D1"/>
</dbReference>
<accession>A0A6N4RB63</accession>
<evidence type="ECO:0000256" key="7">
    <source>
        <dbReference type="NCBIfam" id="TIGR02488"/>
    </source>
</evidence>
<keyword evidence="12" id="KW-0969">Cilium</keyword>
<feature type="domain" description="Flagellar hook protein FlgE/F/G-like D1" evidence="11">
    <location>
        <begin position="96"/>
        <end position="159"/>
    </location>
</feature>
<dbReference type="InterPro" id="IPR012834">
    <property type="entry name" value="FlgG_G_neg"/>
</dbReference>
<evidence type="ECO:0000256" key="4">
    <source>
        <dbReference type="ARBA" id="ARBA00023143"/>
    </source>
</evidence>
<comment type="caution">
    <text evidence="12">The sequence shown here is derived from an EMBL/GenBank/DDBJ whole genome shotgun (WGS) entry which is preliminary data.</text>
</comment>
<feature type="domain" description="Flagellar basal-body/hook protein C-terminal" evidence="10">
    <location>
        <begin position="213"/>
        <end position="258"/>
    </location>
</feature>
<evidence type="ECO:0000256" key="5">
    <source>
        <dbReference type="ARBA" id="ARBA00025933"/>
    </source>
</evidence>
<evidence type="ECO:0000313" key="12">
    <source>
        <dbReference type="EMBL" id="TKW62111.1"/>
    </source>
</evidence>
<dbReference type="Pfam" id="PF22692">
    <property type="entry name" value="LlgE_F_G_D1"/>
    <property type="match status" value="1"/>
</dbReference>
<dbReference type="InterPro" id="IPR019776">
    <property type="entry name" value="Flagellar_basal_body_rod_CS"/>
</dbReference>
<dbReference type="AlphaFoldDB" id="A0A6N4RB63"/>
<evidence type="ECO:0000256" key="3">
    <source>
        <dbReference type="ARBA" id="ARBA00017948"/>
    </source>
</evidence>
<dbReference type="PANTHER" id="PTHR30435:SF19">
    <property type="entry name" value="FLAGELLAR BASAL-BODY ROD PROTEIN FLGG"/>
    <property type="match status" value="1"/>
</dbReference>
<dbReference type="Pfam" id="PF00460">
    <property type="entry name" value="Flg_bb_rod"/>
    <property type="match status" value="1"/>
</dbReference>
<evidence type="ECO:0000256" key="1">
    <source>
        <dbReference type="ARBA" id="ARBA00004117"/>
    </source>
</evidence>
<keyword evidence="12" id="KW-0282">Flagellum</keyword>
<keyword evidence="4 8" id="KW-0975">Bacterial flagellum</keyword>
<dbReference type="InterPro" id="IPR020013">
    <property type="entry name" value="Flagellar_FlgE/F/G"/>
</dbReference>
<proteinExistence type="inferred from homology"/>
<protein>
    <recommendedName>
        <fullName evidence="3 7">Flagellar basal-body rod protein FlgG</fullName>
    </recommendedName>
    <alternativeName>
        <fullName evidence="6 8">Distal rod protein</fullName>
    </alternativeName>
</protein>
<dbReference type="InterPro" id="IPR010930">
    <property type="entry name" value="Flg_bb/hook_C_dom"/>
</dbReference>
<evidence type="ECO:0000259" key="11">
    <source>
        <dbReference type="Pfam" id="PF22692"/>
    </source>
</evidence>
<evidence type="ECO:0000256" key="8">
    <source>
        <dbReference type="RuleBase" id="RU362116"/>
    </source>
</evidence>
<organism evidence="12 13">
    <name type="scientific">Blastochloris viridis</name>
    <name type="common">Rhodopseudomonas viridis</name>
    <dbReference type="NCBI Taxonomy" id="1079"/>
    <lineage>
        <taxon>Bacteria</taxon>
        <taxon>Pseudomonadati</taxon>
        <taxon>Pseudomonadota</taxon>
        <taxon>Alphaproteobacteria</taxon>
        <taxon>Hyphomicrobiales</taxon>
        <taxon>Blastochloridaceae</taxon>
        <taxon>Blastochloris</taxon>
    </lineage>
</organism>
<dbReference type="InterPro" id="IPR001444">
    <property type="entry name" value="Flag_bb_rod_N"/>
</dbReference>
<comment type="similarity">
    <text evidence="2 8">Belongs to the flagella basal body rod proteins family.</text>
</comment>
<gene>
    <name evidence="12" type="primary">flgG</name>
    <name evidence="12" type="ORF">DI628_04740</name>
</gene>
<dbReference type="Proteomes" id="UP000320948">
    <property type="component" value="Unassembled WGS sequence"/>
</dbReference>
<dbReference type="NCBIfam" id="TIGR02488">
    <property type="entry name" value="flgG_G_neg"/>
    <property type="match status" value="1"/>
</dbReference>
<dbReference type="Pfam" id="PF06429">
    <property type="entry name" value="Flg_bbr_C"/>
    <property type="match status" value="1"/>
</dbReference>
<evidence type="ECO:0000256" key="2">
    <source>
        <dbReference type="ARBA" id="ARBA00009677"/>
    </source>
</evidence>
<dbReference type="GO" id="GO:0071978">
    <property type="term" value="P:bacterial-type flagellum-dependent swarming motility"/>
    <property type="evidence" value="ECO:0007669"/>
    <property type="project" value="TreeGrafter"/>
</dbReference>
<dbReference type="NCBIfam" id="TIGR03506">
    <property type="entry name" value="FlgEFG_subfam"/>
    <property type="match status" value="2"/>
</dbReference>